<dbReference type="PANTHER" id="PTHR30292">
    <property type="entry name" value="UNCHARACTERIZED PROTEIN YBGL-RELATED"/>
    <property type="match status" value="1"/>
</dbReference>
<comment type="caution">
    <text evidence="2">The sequence shown here is derived from an EMBL/GenBank/DDBJ whole genome shotgun (WGS) entry which is preliminary data.</text>
</comment>
<evidence type="ECO:0000313" key="2">
    <source>
        <dbReference type="EMBL" id="MEN0644515.1"/>
    </source>
</evidence>
<dbReference type="EMBL" id="JBCITK010000001">
    <property type="protein sequence ID" value="MEN0644515.1"/>
    <property type="molecule type" value="Genomic_DNA"/>
</dbReference>
<dbReference type="NCBIfam" id="NF003816">
    <property type="entry name" value="PRK05406.1-5"/>
    <property type="match status" value="1"/>
</dbReference>
<comment type="function">
    <text evidence="1">Catalyzes the cleavage of 5-oxoproline to form L-glutamate coupled to the hydrolysis of ATP to ADP and inorganic phosphate.</text>
</comment>
<proteinExistence type="inferred from homology"/>
<keyword evidence="1 2" id="KW-0378">Hydrolase</keyword>
<dbReference type="NCBIfam" id="NF003814">
    <property type="entry name" value="PRK05406.1-3"/>
    <property type="match status" value="1"/>
</dbReference>
<dbReference type="Pfam" id="PF03746">
    <property type="entry name" value="LamB_YcsF"/>
    <property type="match status" value="1"/>
</dbReference>
<keyword evidence="3" id="KW-1185">Reference proteome</keyword>
<dbReference type="EC" id="3.5.2.9" evidence="1"/>
<keyword evidence="1" id="KW-0547">Nucleotide-binding</keyword>
<comment type="catalytic activity">
    <reaction evidence="1">
        <text>5-oxo-L-proline + ATP + 2 H2O = L-glutamate + ADP + phosphate + H(+)</text>
        <dbReference type="Rhea" id="RHEA:10348"/>
        <dbReference type="ChEBI" id="CHEBI:15377"/>
        <dbReference type="ChEBI" id="CHEBI:15378"/>
        <dbReference type="ChEBI" id="CHEBI:29985"/>
        <dbReference type="ChEBI" id="CHEBI:30616"/>
        <dbReference type="ChEBI" id="CHEBI:43474"/>
        <dbReference type="ChEBI" id="CHEBI:58402"/>
        <dbReference type="ChEBI" id="CHEBI:456216"/>
        <dbReference type="EC" id="3.5.2.9"/>
    </reaction>
</comment>
<protein>
    <recommendedName>
        <fullName evidence="1">5-oxoprolinase subunit A</fullName>
        <shortName evidence="1">5-OPase subunit A</shortName>
        <ecNumber evidence="1">3.5.2.9</ecNumber>
    </recommendedName>
    <alternativeName>
        <fullName evidence="1">5-oxoprolinase (ATP-hydrolyzing) subunit A</fullName>
    </alternativeName>
</protein>
<dbReference type="HAMAP" id="MF_00691">
    <property type="entry name" value="PxpA"/>
    <property type="match status" value="1"/>
</dbReference>
<dbReference type="Proteomes" id="UP001418796">
    <property type="component" value="Unassembled WGS sequence"/>
</dbReference>
<dbReference type="Gene3D" id="3.20.20.370">
    <property type="entry name" value="Glycoside hydrolase/deacetylase"/>
    <property type="match status" value="1"/>
</dbReference>
<comment type="subunit">
    <text evidence="1">Forms a complex composed of PxpA, PxpB and PxpC.</text>
</comment>
<comment type="similarity">
    <text evidence="1">Belongs to the LamB/PxpA family.</text>
</comment>
<dbReference type="SUPFAM" id="SSF88713">
    <property type="entry name" value="Glycoside hydrolase/deacetylase"/>
    <property type="match status" value="1"/>
</dbReference>
<dbReference type="CDD" id="cd10787">
    <property type="entry name" value="LamB_YcsF_like"/>
    <property type="match status" value="1"/>
</dbReference>
<evidence type="ECO:0000313" key="3">
    <source>
        <dbReference type="Proteomes" id="UP001418796"/>
    </source>
</evidence>
<dbReference type="InterPro" id="IPR011330">
    <property type="entry name" value="Glyco_hydro/deAcase_b/a-brl"/>
</dbReference>
<dbReference type="PANTHER" id="PTHR30292:SF0">
    <property type="entry name" value="5-OXOPROLINASE SUBUNIT A"/>
    <property type="match status" value="1"/>
</dbReference>
<dbReference type="GO" id="GO:0017168">
    <property type="term" value="F:5-oxoprolinase (ATP-hydrolyzing) activity"/>
    <property type="evidence" value="ECO:0007669"/>
    <property type="project" value="UniProtKB-EC"/>
</dbReference>
<dbReference type="RefSeq" id="WP_343131194.1">
    <property type="nucleotide sequence ID" value="NZ_JBCITK010000001.1"/>
</dbReference>
<evidence type="ECO:0000256" key="1">
    <source>
        <dbReference type="HAMAP-Rule" id="MF_00691"/>
    </source>
</evidence>
<keyword evidence="1" id="KW-0067">ATP-binding</keyword>
<accession>A0ABU9VKU0</accession>
<name>A0ABU9VKU0_9BACI</name>
<sequence>MKQIDLNCDLGESYGSFKVGEDEAIIPFVTSINVACGYHAGDHNTMAKTVQLAKVHRARIGAHPGFNDLFGFGRRPIQTTPEDIYHFVVYQISALEGFCKLHNLTMQHVKPHGALFNMAAVDPKMSDAIARAVKDTNPDLVLFGLSGSELIKAGLNHGLKVANEVFADRTYQPDGTLTPRTSENALITNHEQAIEQVLQMVKTSTVTAVDGSTIPMEADTVCVHGDGEHALLFVTELRKHLTEQGIRITSIL</sequence>
<dbReference type="InterPro" id="IPR005501">
    <property type="entry name" value="LamB/YcsF/PxpA-like"/>
</dbReference>
<gene>
    <name evidence="1" type="primary">pxpA</name>
    <name evidence="2" type="ORF">MKY91_15285</name>
</gene>
<reference evidence="2 3" key="1">
    <citation type="submission" date="2024-03" db="EMBL/GenBank/DDBJ databases">
        <title>Bacilli Hybrid Assemblies.</title>
        <authorList>
            <person name="Kovac J."/>
        </authorList>
    </citation>
    <scope>NUCLEOTIDE SEQUENCE [LARGE SCALE GENOMIC DNA]</scope>
    <source>
        <strain evidence="2 3">FSL R7-0666</strain>
    </source>
</reference>
<organism evidence="2 3">
    <name type="scientific">Alkalicoccobacillus gibsonii</name>
    <dbReference type="NCBI Taxonomy" id="79881"/>
    <lineage>
        <taxon>Bacteria</taxon>
        <taxon>Bacillati</taxon>
        <taxon>Bacillota</taxon>
        <taxon>Bacilli</taxon>
        <taxon>Bacillales</taxon>
        <taxon>Bacillaceae</taxon>
        <taxon>Alkalicoccobacillus</taxon>
    </lineage>
</organism>